<organism evidence="3 4">
    <name type="scientific">Nocardia aurantiaca</name>
    <dbReference type="NCBI Taxonomy" id="2675850"/>
    <lineage>
        <taxon>Bacteria</taxon>
        <taxon>Bacillati</taxon>
        <taxon>Actinomycetota</taxon>
        <taxon>Actinomycetes</taxon>
        <taxon>Mycobacteriales</taxon>
        <taxon>Nocardiaceae</taxon>
        <taxon>Nocardia</taxon>
    </lineage>
</organism>
<dbReference type="InterPro" id="IPR008613">
    <property type="entry name" value="Excalibur_Ca-bd_domain"/>
</dbReference>
<protein>
    <recommendedName>
        <fullName evidence="2">Excalibur calcium-binding domain-containing protein</fullName>
    </recommendedName>
</protein>
<accession>A0A6I3L4Q4</accession>
<feature type="region of interest" description="Disordered" evidence="1">
    <location>
        <begin position="32"/>
        <end position="71"/>
    </location>
</feature>
<gene>
    <name evidence="3" type="ORF">GLP40_29280</name>
</gene>
<evidence type="ECO:0000256" key="1">
    <source>
        <dbReference type="SAM" id="MobiDB-lite"/>
    </source>
</evidence>
<evidence type="ECO:0000313" key="3">
    <source>
        <dbReference type="EMBL" id="MTE16827.1"/>
    </source>
</evidence>
<evidence type="ECO:0000259" key="2">
    <source>
        <dbReference type="Pfam" id="PF05901"/>
    </source>
</evidence>
<comment type="caution">
    <text evidence="3">The sequence shown here is derived from an EMBL/GenBank/DDBJ whole genome shotgun (WGS) entry which is preliminary data.</text>
</comment>
<name>A0A6I3L4Q4_9NOCA</name>
<dbReference type="AlphaFoldDB" id="A0A6I3L4Q4"/>
<evidence type="ECO:0000313" key="4">
    <source>
        <dbReference type="Proteomes" id="UP000432464"/>
    </source>
</evidence>
<dbReference type="RefSeq" id="WP_154791260.1">
    <property type="nucleotide sequence ID" value="NZ_WMBB01000017.1"/>
</dbReference>
<dbReference type="EMBL" id="WMBB01000017">
    <property type="protein sequence ID" value="MTE16827.1"/>
    <property type="molecule type" value="Genomic_DNA"/>
</dbReference>
<dbReference type="Proteomes" id="UP000432464">
    <property type="component" value="Unassembled WGS sequence"/>
</dbReference>
<keyword evidence="4" id="KW-1185">Reference proteome</keyword>
<sequence length="71" mass="7408">MALAGGAGDAELGGDLLDGDLMQNLHERTVAVDTRVSPQQLHAAAGRGKTPLRRGDPGYRLQLDGDGVARE</sequence>
<reference evidence="3 4" key="1">
    <citation type="submission" date="2019-11" db="EMBL/GenBank/DDBJ databases">
        <title>Nocardia sp. nov. CT2-14 isolated from soil.</title>
        <authorList>
            <person name="Kanchanasin P."/>
            <person name="Tanasupawat S."/>
            <person name="Yuki M."/>
            <person name="Kudo T."/>
        </authorList>
    </citation>
    <scope>NUCLEOTIDE SEQUENCE [LARGE SCALE GENOMIC DNA]</scope>
    <source>
        <strain evidence="3 4">CT2-14</strain>
    </source>
</reference>
<feature type="domain" description="Excalibur calcium-binding" evidence="2">
    <location>
        <begin position="44"/>
        <end position="67"/>
    </location>
</feature>
<proteinExistence type="predicted"/>
<dbReference type="Pfam" id="PF05901">
    <property type="entry name" value="Excalibur"/>
    <property type="match status" value="1"/>
</dbReference>